<evidence type="ECO:0000313" key="4">
    <source>
        <dbReference type="RefSeq" id="XP_008279771.1"/>
    </source>
</evidence>
<proteinExistence type="predicted"/>
<evidence type="ECO:0000313" key="3">
    <source>
        <dbReference type="Proteomes" id="UP000694891"/>
    </source>
</evidence>
<feature type="compositionally biased region" description="Polar residues" evidence="1">
    <location>
        <begin position="343"/>
        <end position="355"/>
    </location>
</feature>
<dbReference type="GO" id="GO:0051260">
    <property type="term" value="P:protein homooligomerization"/>
    <property type="evidence" value="ECO:0007669"/>
    <property type="project" value="InterPro"/>
</dbReference>
<dbReference type="Proteomes" id="UP000694891">
    <property type="component" value="Unplaced"/>
</dbReference>
<feature type="compositionally biased region" description="Low complexity" evidence="1">
    <location>
        <begin position="356"/>
        <end position="377"/>
    </location>
</feature>
<dbReference type="GeneID" id="103357137"/>
<dbReference type="AlphaFoldDB" id="A0A9Y4JZG5"/>
<feature type="compositionally biased region" description="Low complexity" evidence="1">
    <location>
        <begin position="59"/>
        <end position="164"/>
    </location>
</feature>
<dbReference type="RefSeq" id="XP_008279771.1">
    <property type="nucleotide sequence ID" value="XM_008281549.1"/>
</dbReference>
<evidence type="ECO:0000256" key="2">
    <source>
        <dbReference type="SAM" id="SignalP"/>
    </source>
</evidence>
<feature type="compositionally biased region" description="Basic and acidic residues" evidence="1">
    <location>
        <begin position="40"/>
        <end position="51"/>
    </location>
</feature>
<protein>
    <submittedName>
        <fullName evidence="4">PH-response regulator protein palI/RIM9-like isoform X1</fullName>
    </submittedName>
</protein>
<dbReference type="Gene3D" id="1.10.790.10">
    <property type="entry name" value="Prion/Doppel protein, beta-ribbon domain"/>
    <property type="match status" value="1"/>
</dbReference>
<dbReference type="InterPro" id="IPR036924">
    <property type="entry name" value="Prion/Doppel_b-ribbon_dom_sf"/>
</dbReference>
<gene>
    <name evidence="4" type="primary">LOC103357137</name>
</gene>
<keyword evidence="2" id="KW-0732">Signal</keyword>
<feature type="chain" id="PRO_5041395444" evidence="2">
    <location>
        <begin position="24"/>
        <end position="488"/>
    </location>
</feature>
<evidence type="ECO:0000256" key="1">
    <source>
        <dbReference type="SAM" id="MobiDB-lite"/>
    </source>
</evidence>
<keyword evidence="3" id="KW-1185">Reference proteome</keyword>
<feature type="compositionally biased region" description="Low complexity" evidence="1">
    <location>
        <begin position="331"/>
        <end position="342"/>
    </location>
</feature>
<name>A0A9Y4JZG5_9TELE</name>
<organism evidence="3 4">
    <name type="scientific">Stegastes partitus</name>
    <name type="common">bicolor damselfish</name>
    <dbReference type="NCBI Taxonomy" id="144197"/>
    <lineage>
        <taxon>Eukaryota</taxon>
        <taxon>Metazoa</taxon>
        <taxon>Chordata</taxon>
        <taxon>Craniata</taxon>
        <taxon>Vertebrata</taxon>
        <taxon>Euteleostomi</taxon>
        <taxon>Actinopterygii</taxon>
        <taxon>Neopterygii</taxon>
        <taxon>Teleostei</taxon>
        <taxon>Neoteleostei</taxon>
        <taxon>Acanthomorphata</taxon>
        <taxon>Ovalentaria</taxon>
        <taxon>Pomacentridae</taxon>
        <taxon>Stegastes</taxon>
    </lineage>
</organism>
<accession>A0A9Y4JZG5</accession>
<dbReference type="GO" id="GO:0016020">
    <property type="term" value="C:membrane"/>
    <property type="evidence" value="ECO:0007669"/>
    <property type="project" value="InterPro"/>
</dbReference>
<reference evidence="4" key="1">
    <citation type="submission" date="2025-08" db="UniProtKB">
        <authorList>
            <consortium name="RefSeq"/>
        </authorList>
    </citation>
    <scope>IDENTIFICATION</scope>
</reference>
<feature type="region of interest" description="Disordered" evidence="1">
    <location>
        <begin position="33"/>
        <end position="164"/>
    </location>
</feature>
<feature type="signal peptide" evidence="2">
    <location>
        <begin position="1"/>
        <end position="23"/>
    </location>
</feature>
<sequence>MKLTIIAVLCLSLLLVHINLSLAAKGKLINLFKKPPKTKPNLDSKSKDTLFKKSKQPTQSNQGGSPYQPGGYPNQGSYPQQPGGYPNQRGSPQQPGGYPNQGGHPQQPGGYPNQGSYPQQPGGYPNQGGHPQQPGGYPNQGGYPQQPGRYPNQGGYPQQPGYPAGGYPAQAYPYGGGYGSYPSGHINYNPNNKILSPQYGGSYGYGGYGAGGGSPFSHSVKEMGFVPSDKSRGFGRTAVMAAAGGAVAGMALGYGLGRFPRPHFHFHNPQEEYYYNYYMYKKYGIKSTDADDYSRDYRYDPPPQTYDKYMDTCMKRNDLLPAERQKPNNKPAATTTQATPAASINSTTTSGPVTVNGSNTTNNNTAADNSSTTAPSTLHPLNKSEVNPTPPPAQGLRSAATDDDDDETVSIVEIGYPALIKQMKARRCLELYMVYAERHLKKKSTTTPTPRSPTAGVQGLEMGLQGLLSVVTSTILMLLNSNMLMLLH</sequence>
<feature type="region of interest" description="Disordered" evidence="1">
    <location>
        <begin position="321"/>
        <end position="405"/>
    </location>
</feature>
<dbReference type="SUPFAM" id="SSF54098">
    <property type="entry name" value="Prion-like"/>
    <property type="match status" value="1"/>
</dbReference>